<feature type="active site" description="Amidino-cysteine intermediate" evidence="3">
    <location>
        <position position="395"/>
    </location>
</feature>
<protein>
    <submittedName>
        <fullName evidence="4">Arginine deiminase</fullName>
    </submittedName>
</protein>
<dbReference type="AlphaFoldDB" id="A0A084U3G4"/>
<dbReference type="Gene3D" id="3.75.10.10">
    <property type="entry name" value="L-arginine/glycine Amidinotransferase, Chain A"/>
    <property type="match status" value="1"/>
</dbReference>
<dbReference type="InterPro" id="IPR003876">
    <property type="entry name" value="Arg_deiminase"/>
</dbReference>
<dbReference type="Gene3D" id="1.10.3930.10">
    <property type="entry name" value="Arginine deiminase"/>
    <property type="match status" value="1"/>
</dbReference>
<name>A0A084U3G4_MALIO</name>
<dbReference type="SUPFAM" id="SSF55909">
    <property type="entry name" value="Pentein"/>
    <property type="match status" value="1"/>
</dbReference>
<dbReference type="PANTHER" id="PTHR47271:SF2">
    <property type="entry name" value="ARGININE DEIMINASE"/>
    <property type="match status" value="1"/>
</dbReference>
<accession>A0A084U3G4</accession>
<dbReference type="GO" id="GO:0016990">
    <property type="term" value="F:arginine deiminase activity"/>
    <property type="evidence" value="ECO:0007669"/>
    <property type="project" value="InterPro"/>
</dbReference>
<dbReference type="PANTHER" id="PTHR47271">
    <property type="entry name" value="ARGININE DEIMINASE"/>
    <property type="match status" value="1"/>
</dbReference>
<comment type="caution">
    <text evidence="4">The sequence shown here is derived from an EMBL/GenBank/DDBJ whole genome shotgun (WGS) entry which is preliminary data.</text>
</comment>
<sequence length="407" mass="46491">MGNNIPKKINVFSEIGNLKRVLVHTPGKEIEYVTPQRLDELLFSAILDPVRAREEHKEFIKILESQGVEVVQLVDLTAETYDVAESQAKENFIQKWLDESLPKLTDENRNKVYSLLKSLEKDPKEMIRKMMSGVLASEIGVKSDVELIVDPMPNLYFTRDPFASVGNGITLHRMFRPTRRRETIFADFIFSNHPEYKSTQKYYEREDKFSLEGGDVFIYNNKTLVVGVSERTEKGAIKALAKAVQNNSNMSFEKIYAINVPKMSNLMHLDTWLTMLDTDKFLYSPNMMGVLKIWEIDLSDKSLKWKEIRDSLDHFLSTIIGKKAITVPVAGKDAMQFEIDIETHFDATNFIAVAPGVVIGYDRNKKTNEALKEAGIKVLSWNGDQLSLGMGSARCMTMPLYREELKK</sequence>
<dbReference type="PIRSF" id="PIRSF006356">
    <property type="entry name" value="Arg_deiminase"/>
    <property type="match status" value="1"/>
</dbReference>
<keyword evidence="5" id="KW-1185">Reference proteome</keyword>
<evidence type="ECO:0000256" key="1">
    <source>
        <dbReference type="ARBA" id="ARBA00010206"/>
    </source>
</evidence>
<dbReference type="EMBL" id="AWQU01000080">
    <property type="protein sequence ID" value="KFB07500.1"/>
    <property type="molecule type" value="Genomic_DNA"/>
</dbReference>
<evidence type="ECO:0000256" key="3">
    <source>
        <dbReference type="PIRSR" id="PIRSR006356-1"/>
    </source>
</evidence>
<reference evidence="4 5" key="1">
    <citation type="journal article" date="2014" name="PLoS ONE">
        <title>Reduction of Hydrogen Peroxide Accumulation and Toxicity by a Catalase from Mycoplasma iowae.</title>
        <authorList>
            <person name="Pritchard R.E."/>
            <person name="Prassinos A.J."/>
            <person name="Osborne J.D."/>
            <person name="Raviv Z."/>
            <person name="Balish M.F."/>
        </authorList>
    </citation>
    <scope>NUCLEOTIDE SEQUENCE [LARGE SCALE GENOMIC DNA]</scope>
    <source>
        <strain evidence="4 5">DK-CPA</strain>
    </source>
</reference>
<comment type="similarity">
    <text evidence="1">Belongs to the arginine deiminase family.</text>
</comment>
<dbReference type="Proteomes" id="UP000028523">
    <property type="component" value="Unassembled WGS sequence"/>
</dbReference>
<keyword evidence="2" id="KW-0378">Hydrolase</keyword>
<dbReference type="GO" id="GO:0019546">
    <property type="term" value="P:L-arginine deiminase pathway"/>
    <property type="evidence" value="ECO:0007669"/>
    <property type="project" value="TreeGrafter"/>
</dbReference>
<evidence type="ECO:0000256" key="2">
    <source>
        <dbReference type="ARBA" id="ARBA00022801"/>
    </source>
</evidence>
<dbReference type="Pfam" id="PF02274">
    <property type="entry name" value="ADI"/>
    <property type="match status" value="1"/>
</dbReference>
<gene>
    <name evidence="4" type="primary">arca</name>
    <name evidence="4" type="ORF">P271_340</name>
</gene>
<evidence type="ECO:0000313" key="4">
    <source>
        <dbReference type="EMBL" id="KFB07500.1"/>
    </source>
</evidence>
<dbReference type="GeneID" id="96867212"/>
<organism evidence="4 5">
    <name type="scientific">Malacoplasma iowae DK-CPA</name>
    <dbReference type="NCBI Taxonomy" id="1394179"/>
    <lineage>
        <taxon>Bacteria</taxon>
        <taxon>Bacillati</taxon>
        <taxon>Mycoplasmatota</taxon>
        <taxon>Mycoplasmoidales</taxon>
        <taxon>Mycoplasmoidaceae</taxon>
        <taxon>Malacoplasma</taxon>
    </lineage>
</organism>
<dbReference type="PRINTS" id="PR01466">
    <property type="entry name" value="ARGDEIMINASE"/>
</dbReference>
<proteinExistence type="inferred from homology"/>
<evidence type="ECO:0000313" key="5">
    <source>
        <dbReference type="Proteomes" id="UP000028523"/>
    </source>
</evidence>
<dbReference type="RefSeq" id="WP_004024608.1">
    <property type="nucleotide sequence ID" value="NZ_AWQU01000080.1"/>
</dbReference>